<accession>A0A7W8DRL0</accession>
<dbReference type="InterPro" id="IPR001296">
    <property type="entry name" value="Glyco_trans_1"/>
</dbReference>
<dbReference type="Pfam" id="PF00534">
    <property type="entry name" value="Glycos_transf_1"/>
    <property type="match status" value="1"/>
</dbReference>
<evidence type="ECO:0000313" key="3">
    <source>
        <dbReference type="EMBL" id="MBB5039603.1"/>
    </source>
</evidence>
<keyword evidence="4" id="KW-1185">Reference proteome</keyword>
<proteinExistence type="predicted"/>
<dbReference type="InterPro" id="IPR050194">
    <property type="entry name" value="Glycosyltransferase_grp1"/>
</dbReference>
<gene>
    <name evidence="3" type="ORF">HNQ64_003878</name>
</gene>
<dbReference type="Pfam" id="PF13579">
    <property type="entry name" value="Glyco_trans_4_4"/>
    <property type="match status" value="1"/>
</dbReference>
<dbReference type="Proteomes" id="UP000534294">
    <property type="component" value="Unassembled WGS sequence"/>
</dbReference>
<feature type="domain" description="Glycosyl transferase family 1" evidence="1">
    <location>
        <begin position="128"/>
        <end position="308"/>
    </location>
</feature>
<organism evidence="3 4">
    <name type="scientific">Prosthecobacter dejongeii</name>
    <dbReference type="NCBI Taxonomy" id="48465"/>
    <lineage>
        <taxon>Bacteria</taxon>
        <taxon>Pseudomonadati</taxon>
        <taxon>Verrucomicrobiota</taxon>
        <taxon>Verrucomicrobiia</taxon>
        <taxon>Verrucomicrobiales</taxon>
        <taxon>Verrucomicrobiaceae</taxon>
        <taxon>Prosthecobacter</taxon>
    </lineage>
</organism>
<dbReference type="GO" id="GO:0047265">
    <property type="term" value="F:poly(glycerol-phosphate) alpha-glucosyltransferase activity"/>
    <property type="evidence" value="ECO:0007669"/>
    <property type="project" value="UniProtKB-EC"/>
</dbReference>
<comment type="caution">
    <text evidence="3">The sequence shown here is derived from an EMBL/GenBank/DDBJ whole genome shotgun (WGS) entry which is preliminary data.</text>
</comment>
<sequence>MKTFDCYGPRRLGYAPGMGKKLTAFDPEVVHSQGMWTYTSWVAARWRRRTGKPEVIHPHGMLDPWAVKNSAWKKKLIARIFERRHLSETSCLRALCHAELEAIRSYGLRNPICVIPNGIDLPADHLIQRNQNKLSPNKKVLLYLGRLHPKKGLVNLLHAWGALSKQQGKTSEWVLAIAGWDEGGHEDELKRLAVNLKMAWNEGGNINSEDDDRVRFLGPKFGSEKEQLYRDCDAFILPSFSEGLPMVILEAWAYAKPVIMTPMCHLPEGVTAQAAFEVSPDVGQIQDGLSRLIQLSDAEREEMGTRGRALVGQRFTWDLVGSQMHSVQHWLVNGTPAPECVFF</sequence>
<dbReference type="EC" id="2.4.1.52" evidence="3"/>
<keyword evidence="3" id="KW-0328">Glycosyltransferase</keyword>
<keyword evidence="3" id="KW-0808">Transferase</keyword>
<reference evidence="3 4" key="1">
    <citation type="submission" date="2020-08" db="EMBL/GenBank/DDBJ databases">
        <title>Genomic Encyclopedia of Type Strains, Phase IV (KMG-IV): sequencing the most valuable type-strain genomes for metagenomic binning, comparative biology and taxonomic classification.</title>
        <authorList>
            <person name="Goeker M."/>
        </authorList>
    </citation>
    <scope>NUCLEOTIDE SEQUENCE [LARGE SCALE GENOMIC DNA]</scope>
    <source>
        <strain evidence="3 4">DSM 12251</strain>
    </source>
</reference>
<name>A0A7W8DRL0_9BACT</name>
<evidence type="ECO:0000259" key="1">
    <source>
        <dbReference type="Pfam" id="PF00534"/>
    </source>
</evidence>
<dbReference type="AlphaFoldDB" id="A0A7W8DRL0"/>
<dbReference type="Gene3D" id="3.40.50.2000">
    <property type="entry name" value="Glycogen Phosphorylase B"/>
    <property type="match status" value="2"/>
</dbReference>
<dbReference type="InterPro" id="IPR028098">
    <property type="entry name" value="Glyco_trans_4-like_N"/>
</dbReference>
<evidence type="ECO:0000259" key="2">
    <source>
        <dbReference type="Pfam" id="PF13579"/>
    </source>
</evidence>
<evidence type="ECO:0000313" key="4">
    <source>
        <dbReference type="Proteomes" id="UP000534294"/>
    </source>
</evidence>
<dbReference type="PANTHER" id="PTHR45947">
    <property type="entry name" value="SULFOQUINOVOSYL TRANSFERASE SQD2"/>
    <property type="match status" value="1"/>
</dbReference>
<feature type="domain" description="Glycosyltransferase subfamily 4-like N-terminal" evidence="2">
    <location>
        <begin position="8"/>
        <end position="118"/>
    </location>
</feature>
<dbReference type="SUPFAM" id="SSF53756">
    <property type="entry name" value="UDP-Glycosyltransferase/glycogen phosphorylase"/>
    <property type="match status" value="1"/>
</dbReference>
<protein>
    <submittedName>
        <fullName evidence="3">Poly(Glycerol-phosphate) alpha-glucosyltransferase</fullName>
        <ecNumber evidence="3">2.4.1.52</ecNumber>
    </submittedName>
</protein>
<dbReference type="EMBL" id="JACHIF010000009">
    <property type="protein sequence ID" value="MBB5039603.1"/>
    <property type="molecule type" value="Genomic_DNA"/>
</dbReference>
<dbReference type="PANTHER" id="PTHR45947:SF3">
    <property type="entry name" value="SULFOQUINOVOSYL TRANSFERASE SQD2"/>
    <property type="match status" value="1"/>
</dbReference>